<keyword evidence="2" id="KW-1185">Reference proteome</keyword>
<evidence type="ECO:0000313" key="2">
    <source>
        <dbReference type="Proteomes" id="UP001164250"/>
    </source>
</evidence>
<protein>
    <submittedName>
        <fullName evidence="1">Uncharacterized protein</fullName>
    </submittedName>
</protein>
<name>A0ACC1A5P9_9ROSI</name>
<reference evidence="2" key="1">
    <citation type="journal article" date="2023" name="G3 (Bethesda)">
        <title>Genome assembly and association tests identify interacting loci associated with vigor, precocity, and sex in interspecific pistachio rootstocks.</title>
        <authorList>
            <person name="Palmer W."/>
            <person name="Jacygrad E."/>
            <person name="Sagayaradj S."/>
            <person name="Cavanaugh K."/>
            <person name="Han R."/>
            <person name="Bertier L."/>
            <person name="Beede B."/>
            <person name="Kafkas S."/>
            <person name="Golino D."/>
            <person name="Preece J."/>
            <person name="Michelmore R."/>
        </authorList>
    </citation>
    <scope>NUCLEOTIDE SEQUENCE [LARGE SCALE GENOMIC DNA]</scope>
</reference>
<comment type="caution">
    <text evidence="1">The sequence shown here is derived from an EMBL/GenBank/DDBJ whole genome shotgun (WGS) entry which is preliminary data.</text>
</comment>
<accession>A0ACC1A5P9</accession>
<sequence length="70" mass="8135">MQLAWRTIILLSNVIVPRKWLNLPHHGAECIYTGHRRSDSRRTSGFAISDKFRGWPQCTFWASPKGAWKP</sequence>
<evidence type="ECO:0000313" key="1">
    <source>
        <dbReference type="EMBL" id="KAJ0081555.1"/>
    </source>
</evidence>
<dbReference type="Proteomes" id="UP001164250">
    <property type="component" value="Chromosome 12"/>
</dbReference>
<dbReference type="EMBL" id="CM047908">
    <property type="protein sequence ID" value="KAJ0081555.1"/>
    <property type="molecule type" value="Genomic_DNA"/>
</dbReference>
<gene>
    <name evidence="1" type="ORF">Patl1_11698</name>
</gene>
<proteinExistence type="predicted"/>
<organism evidence="1 2">
    <name type="scientific">Pistacia atlantica</name>
    <dbReference type="NCBI Taxonomy" id="434234"/>
    <lineage>
        <taxon>Eukaryota</taxon>
        <taxon>Viridiplantae</taxon>
        <taxon>Streptophyta</taxon>
        <taxon>Embryophyta</taxon>
        <taxon>Tracheophyta</taxon>
        <taxon>Spermatophyta</taxon>
        <taxon>Magnoliopsida</taxon>
        <taxon>eudicotyledons</taxon>
        <taxon>Gunneridae</taxon>
        <taxon>Pentapetalae</taxon>
        <taxon>rosids</taxon>
        <taxon>malvids</taxon>
        <taxon>Sapindales</taxon>
        <taxon>Anacardiaceae</taxon>
        <taxon>Pistacia</taxon>
    </lineage>
</organism>